<feature type="domain" description="Dienelactone hydrolase" evidence="1">
    <location>
        <begin position="29"/>
        <end position="249"/>
    </location>
</feature>
<evidence type="ECO:0000313" key="3">
    <source>
        <dbReference type="Proteomes" id="UP000054217"/>
    </source>
</evidence>
<protein>
    <recommendedName>
        <fullName evidence="1">Dienelactone hydrolase domain-containing protein</fullName>
    </recommendedName>
</protein>
<dbReference type="PANTHER" id="PTHR17630">
    <property type="entry name" value="DIENELACTONE HYDROLASE"/>
    <property type="match status" value="1"/>
</dbReference>
<proteinExistence type="predicted"/>
<organism evidence="2 3">
    <name type="scientific">Pisolithus tinctorius Marx 270</name>
    <dbReference type="NCBI Taxonomy" id="870435"/>
    <lineage>
        <taxon>Eukaryota</taxon>
        <taxon>Fungi</taxon>
        <taxon>Dikarya</taxon>
        <taxon>Basidiomycota</taxon>
        <taxon>Agaricomycotina</taxon>
        <taxon>Agaricomycetes</taxon>
        <taxon>Agaricomycetidae</taxon>
        <taxon>Boletales</taxon>
        <taxon>Sclerodermatineae</taxon>
        <taxon>Pisolithaceae</taxon>
        <taxon>Pisolithus</taxon>
    </lineage>
</organism>
<dbReference type="AlphaFoldDB" id="A0A0C3JLY1"/>
<dbReference type="STRING" id="870435.A0A0C3JLY1"/>
<accession>A0A0C3JLY1</accession>
<keyword evidence="3" id="KW-1185">Reference proteome</keyword>
<dbReference type="SUPFAM" id="SSF53474">
    <property type="entry name" value="alpha/beta-Hydrolases"/>
    <property type="match status" value="1"/>
</dbReference>
<dbReference type="Proteomes" id="UP000054217">
    <property type="component" value="Unassembled WGS sequence"/>
</dbReference>
<dbReference type="OrthoDB" id="17560at2759"/>
<name>A0A0C3JLY1_PISTI</name>
<evidence type="ECO:0000259" key="1">
    <source>
        <dbReference type="Pfam" id="PF01738"/>
    </source>
</evidence>
<dbReference type="HOGENOM" id="CLU_054590_2_2_1"/>
<dbReference type="InterPro" id="IPR002925">
    <property type="entry name" value="Dienelactn_hydro"/>
</dbReference>
<gene>
    <name evidence="2" type="ORF">M404DRAFT_13974</name>
</gene>
<dbReference type="EMBL" id="KN831953">
    <property type="protein sequence ID" value="KIO10173.1"/>
    <property type="molecule type" value="Genomic_DNA"/>
</dbReference>
<sequence length="250" mass="27298">MSCSGCTSGHEYQGSPEGKMVDINGVCCYVGTPTATHDPRKALIFLTDMFGLTLRNNLLLVDDFARKGYLTIAPDYLNGDPAPPYAMNNPNFTSDMVKAWVQKHLPSVTRPPVDKVVQGLRDRGVTTIAVTGYCFGGRYAVDLACDGVADVVIVSHPSQLVPKDFEPFAQKAKAPLLLEMGDQDVELTVQKQEQIDAILGDGKYAPGYKRECWPGCAHGFAVRGDPLAPQEFEGKKGSFDSSVAWLRKYF</sequence>
<dbReference type="FunCoup" id="A0A0C3JLY1">
    <property type="interactions" value="25"/>
</dbReference>
<reference evidence="2 3" key="1">
    <citation type="submission" date="2014-04" db="EMBL/GenBank/DDBJ databases">
        <authorList>
            <consortium name="DOE Joint Genome Institute"/>
            <person name="Kuo A."/>
            <person name="Kohler A."/>
            <person name="Costa M.D."/>
            <person name="Nagy L.G."/>
            <person name="Floudas D."/>
            <person name="Copeland A."/>
            <person name="Barry K.W."/>
            <person name="Cichocki N."/>
            <person name="Veneault-Fourrey C."/>
            <person name="LaButti K."/>
            <person name="Lindquist E.A."/>
            <person name="Lipzen A."/>
            <person name="Lundell T."/>
            <person name="Morin E."/>
            <person name="Murat C."/>
            <person name="Sun H."/>
            <person name="Tunlid A."/>
            <person name="Henrissat B."/>
            <person name="Grigoriev I.V."/>
            <person name="Hibbett D.S."/>
            <person name="Martin F."/>
            <person name="Nordberg H.P."/>
            <person name="Cantor M.N."/>
            <person name="Hua S.X."/>
        </authorList>
    </citation>
    <scope>NUCLEOTIDE SEQUENCE [LARGE SCALE GENOMIC DNA]</scope>
    <source>
        <strain evidence="2 3">Marx 270</strain>
    </source>
</reference>
<reference evidence="3" key="2">
    <citation type="submission" date="2015-01" db="EMBL/GenBank/DDBJ databases">
        <title>Evolutionary Origins and Diversification of the Mycorrhizal Mutualists.</title>
        <authorList>
            <consortium name="DOE Joint Genome Institute"/>
            <consortium name="Mycorrhizal Genomics Consortium"/>
            <person name="Kohler A."/>
            <person name="Kuo A."/>
            <person name="Nagy L.G."/>
            <person name="Floudas D."/>
            <person name="Copeland A."/>
            <person name="Barry K.W."/>
            <person name="Cichocki N."/>
            <person name="Veneault-Fourrey C."/>
            <person name="LaButti K."/>
            <person name="Lindquist E.A."/>
            <person name="Lipzen A."/>
            <person name="Lundell T."/>
            <person name="Morin E."/>
            <person name="Murat C."/>
            <person name="Riley R."/>
            <person name="Ohm R."/>
            <person name="Sun H."/>
            <person name="Tunlid A."/>
            <person name="Henrissat B."/>
            <person name="Grigoriev I.V."/>
            <person name="Hibbett D.S."/>
            <person name="Martin F."/>
        </authorList>
    </citation>
    <scope>NUCLEOTIDE SEQUENCE [LARGE SCALE GENOMIC DNA]</scope>
    <source>
        <strain evidence="3">Marx 270</strain>
    </source>
</reference>
<dbReference type="InParanoid" id="A0A0C3JLY1"/>
<dbReference type="Pfam" id="PF01738">
    <property type="entry name" value="DLH"/>
    <property type="match status" value="1"/>
</dbReference>
<dbReference type="PANTHER" id="PTHR17630:SF44">
    <property type="entry name" value="PROTEIN AIM2"/>
    <property type="match status" value="1"/>
</dbReference>
<dbReference type="InterPro" id="IPR029058">
    <property type="entry name" value="AB_hydrolase_fold"/>
</dbReference>
<evidence type="ECO:0000313" key="2">
    <source>
        <dbReference type="EMBL" id="KIO10173.1"/>
    </source>
</evidence>
<dbReference type="Gene3D" id="3.40.50.1820">
    <property type="entry name" value="alpha/beta hydrolase"/>
    <property type="match status" value="1"/>
</dbReference>
<dbReference type="GO" id="GO:0016787">
    <property type="term" value="F:hydrolase activity"/>
    <property type="evidence" value="ECO:0007669"/>
    <property type="project" value="InterPro"/>
</dbReference>